<dbReference type="GO" id="GO:0043565">
    <property type="term" value="F:sequence-specific DNA binding"/>
    <property type="evidence" value="ECO:0007669"/>
    <property type="project" value="InterPro"/>
</dbReference>
<dbReference type="Pfam" id="PF02954">
    <property type="entry name" value="HTH_8"/>
    <property type="match status" value="1"/>
</dbReference>
<feature type="domain" description="Sigma-54 factor interaction" evidence="7">
    <location>
        <begin position="136"/>
        <end position="361"/>
    </location>
</feature>
<organism evidence="8 9">
    <name type="scientific">Labilithrix luteola</name>
    <dbReference type="NCBI Taxonomy" id="1391654"/>
    <lineage>
        <taxon>Bacteria</taxon>
        <taxon>Pseudomonadati</taxon>
        <taxon>Myxococcota</taxon>
        <taxon>Polyangia</taxon>
        <taxon>Polyangiales</taxon>
        <taxon>Labilitrichaceae</taxon>
        <taxon>Labilithrix</taxon>
    </lineage>
</organism>
<dbReference type="Proteomes" id="UP000064967">
    <property type="component" value="Chromosome"/>
</dbReference>
<dbReference type="PROSITE" id="PS50045">
    <property type="entry name" value="SIGMA54_INTERACT_4"/>
    <property type="match status" value="1"/>
</dbReference>
<dbReference type="Gene3D" id="1.10.8.60">
    <property type="match status" value="1"/>
</dbReference>
<evidence type="ECO:0000256" key="5">
    <source>
        <dbReference type="ARBA" id="ARBA00023163"/>
    </source>
</evidence>
<dbReference type="SUPFAM" id="SSF49879">
    <property type="entry name" value="SMAD/FHA domain"/>
    <property type="match status" value="1"/>
</dbReference>
<dbReference type="Pfam" id="PF00158">
    <property type="entry name" value="Sigma54_activat"/>
    <property type="match status" value="1"/>
</dbReference>
<dbReference type="SUPFAM" id="SSF52540">
    <property type="entry name" value="P-loop containing nucleoside triphosphate hydrolases"/>
    <property type="match status" value="1"/>
</dbReference>
<feature type="domain" description="FHA" evidence="6">
    <location>
        <begin position="47"/>
        <end position="96"/>
    </location>
</feature>
<keyword evidence="2" id="KW-0067">ATP-binding</keyword>
<evidence type="ECO:0000313" key="9">
    <source>
        <dbReference type="Proteomes" id="UP000064967"/>
    </source>
</evidence>
<keyword evidence="9" id="KW-1185">Reference proteome</keyword>
<dbReference type="InterPro" id="IPR002197">
    <property type="entry name" value="HTH_Fis"/>
</dbReference>
<evidence type="ECO:0000313" key="8">
    <source>
        <dbReference type="EMBL" id="AKU97929.1"/>
    </source>
</evidence>
<gene>
    <name evidence="8" type="ORF">AKJ09_04593</name>
</gene>
<dbReference type="PANTHER" id="PTHR32071">
    <property type="entry name" value="TRANSCRIPTIONAL REGULATORY PROTEIN"/>
    <property type="match status" value="1"/>
</dbReference>
<dbReference type="InterPro" id="IPR000253">
    <property type="entry name" value="FHA_dom"/>
</dbReference>
<dbReference type="GO" id="GO:0005524">
    <property type="term" value="F:ATP binding"/>
    <property type="evidence" value="ECO:0007669"/>
    <property type="project" value="UniProtKB-KW"/>
</dbReference>
<dbReference type="AlphaFoldDB" id="A0A0K1PXQ7"/>
<evidence type="ECO:0000259" key="7">
    <source>
        <dbReference type="PROSITE" id="PS50045"/>
    </source>
</evidence>
<proteinExistence type="predicted"/>
<keyword evidence="5" id="KW-0804">Transcription</keyword>
<dbReference type="CDD" id="cd00009">
    <property type="entry name" value="AAA"/>
    <property type="match status" value="1"/>
</dbReference>
<dbReference type="PROSITE" id="PS00676">
    <property type="entry name" value="SIGMA54_INTERACT_2"/>
    <property type="match status" value="1"/>
</dbReference>
<dbReference type="InterPro" id="IPR032030">
    <property type="entry name" value="YscD_cytoplasmic_dom"/>
</dbReference>
<dbReference type="PATRIC" id="fig|1391654.3.peg.4656"/>
<protein>
    <submittedName>
        <fullName evidence="8">Response regulator of zinc sigma-54-dependent two-component system</fullName>
    </submittedName>
</protein>
<dbReference type="InterPro" id="IPR027417">
    <property type="entry name" value="P-loop_NTPase"/>
</dbReference>
<keyword evidence="1" id="KW-0547">Nucleotide-binding</keyword>
<dbReference type="RefSeq" id="WP_146648986.1">
    <property type="nucleotide sequence ID" value="NZ_CP012333.1"/>
</dbReference>
<dbReference type="SMART" id="SM00382">
    <property type="entry name" value="AAA"/>
    <property type="match status" value="1"/>
</dbReference>
<dbReference type="PROSITE" id="PS00688">
    <property type="entry name" value="SIGMA54_INTERACT_3"/>
    <property type="match status" value="1"/>
</dbReference>
<sequence>MHSPTDDELSTLLSTRFDPNPAPEASFVLTVASGETFEIAASHGGRLLLGSGPACELRLTDRELSRRHASLEVVDRSLRLVDLGSTNGTFVNGVRVRDALLVGGEQLRVGGIVLRIERSVLDAPPPLPPVVSFGPLVGASTEMRRLYPLCERLAAANVPVIIEGETGTGKEALAEALHTMGPRAQGPFVVFDCTAVPPNLVESELFGHEKGAFTGATAQRRGVFELASGGTLLIDEIGDLDASLQPKLLRAVERSEVRRIGGDKPIRVDVRILAATRRDLDKEVQAGRFRDDLFHRLAVTRIELPPLRERRGDITVLARWLCHQLGADASALPHDVLKRWEREPWPGNVRQLRNAVARFLALGDLAAPSTSPTASPNAPATDPISGVLSERLPFARARERIMADFERRYVEQMLADHGGDIVRAAEASGMSRRYFTMLRARTR</sequence>
<keyword evidence="4" id="KW-0238">DNA-binding</keyword>
<dbReference type="EMBL" id="CP012333">
    <property type="protein sequence ID" value="AKU97929.1"/>
    <property type="molecule type" value="Genomic_DNA"/>
</dbReference>
<dbReference type="PROSITE" id="PS50006">
    <property type="entry name" value="FHA_DOMAIN"/>
    <property type="match status" value="1"/>
</dbReference>
<keyword evidence="3" id="KW-0805">Transcription regulation</keyword>
<name>A0A0K1PXQ7_9BACT</name>
<dbReference type="Pfam" id="PF16697">
    <property type="entry name" value="Yop-YscD_cpl"/>
    <property type="match status" value="1"/>
</dbReference>
<dbReference type="PANTHER" id="PTHR32071:SF117">
    <property type="entry name" value="PTS-DEPENDENT DIHYDROXYACETONE KINASE OPERON REGULATORY PROTEIN-RELATED"/>
    <property type="match status" value="1"/>
</dbReference>
<evidence type="ECO:0000256" key="3">
    <source>
        <dbReference type="ARBA" id="ARBA00023015"/>
    </source>
</evidence>
<evidence type="ECO:0000256" key="2">
    <source>
        <dbReference type="ARBA" id="ARBA00022840"/>
    </source>
</evidence>
<dbReference type="InterPro" id="IPR025662">
    <property type="entry name" value="Sigma_54_int_dom_ATP-bd_1"/>
</dbReference>
<dbReference type="Gene3D" id="1.10.10.60">
    <property type="entry name" value="Homeodomain-like"/>
    <property type="match status" value="1"/>
</dbReference>
<dbReference type="InterPro" id="IPR058031">
    <property type="entry name" value="AAA_lid_NorR"/>
</dbReference>
<dbReference type="InterPro" id="IPR009057">
    <property type="entry name" value="Homeodomain-like_sf"/>
</dbReference>
<dbReference type="PROSITE" id="PS00675">
    <property type="entry name" value="SIGMA54_INTERACT_1"/>
    <property type="match status" value="1"/>
</dbReference>
<dbReference type="SMART" id="SM00240">
    <property type="entry name" value="FHA"/>
    <property type="match status" value="1"/>
</dbReference>
<dbReference type="InterPro" id="IPR003593">
    <property type="entry name" value="AAA+_ATPase"/>
</dbReference>
<dbReference type="Gene3D" id="2.60.200.20">
    <property type="match status" value="1"/>
</dbReference>
<dbReference type="GO" id="GO:0006355">
    <property type="term" value="P:regulation of DNA-templated transcription"/>
    <property type="evidence" value="ECO:0007669"/>
    <property type="project" value="InterPro"/>
</dbReference>
<reference evidence="8 9" key="1">
    <citation type="submission" date="2015-08" db="EMBL/GenBank/DDBJ databases">
        <authorList>
            <person name="Babu N.S."/>
            <person name="Beckwith C.J."/>
            <person name="Beseler K.G."/>
            <person name="Brison A."/>
            <person name="Carone J.V."/>
            <person name="Caskin T.P."/>
            <person name="Diamond M."/>
            <person name="Durham M.E."/>
            <person name="Foxe J.M."/>
            <person name="Go M."/>
            <person name="Henderson B.A."/>
            <person name="Jones I.B."/>
            <person name="McGettigan J.A."/>
            <person name="Micheletti S.J."/>
            <person name="Nasrallah M.E."/>
            <person name="Ortiz D."/>
            <person name="Piller C.R."/>
            <person name="Privatt S.R."/>
            <person name="Schneider S.L."/>
            <person name="Sharp S."/>
            <person name="Smith T.C."/>
            <person name="Stanton J.D."/>
            <person name="Ullery H.E."/>
            <person name="Wilson R.J."/>
            <person name="Serrano M.G."/>
            <person name="Buck G."/>
            <person name="Lee V."/>
            <person name="Wang Y."/>
            <person name="Carvalho R."/>
            <person name="Voegtly L."/>
            <person name="Shi R."/>
            <person name="Duckworth R."/>
            <person name="Johnson A."/>
            <person name="Loviza R."/>
            <person name="Walstead R."/>
            <person name="Shah Z."/>
            <person name="Kiflezghi M."/>
            <person name="Wade K."/>
            <person name="Ball S.L."/>
            <person name="Bradley K.W."/>
            <person name="Asai D.J."/>
            <person name="Bowman C.A."/>
            <person name="Russell D.A."/>
            <person name="Pope W.H."/>
            <person name="Jacobs-Sera D."/>
            <person name="Hendrix R.W."/>
            <person name="Hatfull G.F."/>
        </authorList>
    </citation>
    <scope>NUCLEOTIDE SEQUENCE [LARGE SCALE GENOMIC DNA]</scope>
    <source>
        <strain evidence="8 9">DSM 27648</strain>
    </source>
</reference>
<dbReference type="STRING" id="1391654.AKJ09_04593"/>
<evidence type="ECO:0000256" key="4">
    <source>
        <dbReference type="ARBA" id="ARBA00023125"/>
    </source>
</evidence>
<dbReference type="InterPro" id="IPR002078">
    <property type="entry name" value="Sigma_54_int"/>
</dbReference>
<dbReference type="InterPro" id="IPR025944">
    <property type="entry name" value="Sigma_54_int_dom_CS"/>
</dbReference>
<dbReference type="Pfam" id="PF25601">
    <property type="entry name" value="AAA_lid_14"/>
    <property type="match status" value="1"/>
</dbReference>
<evidence type="ECO:0000259" key="6">
    <source>
        <dbReference type="PROSITE" id="PS50006"/>
    </source>
</evidence>
<dbReference type="OrthoDB" id="5485507at2"/>
<dbReference type="KEGG" id="llu:AKJ09_04593"/>
<dbReference type="InterPro" id="IPR008984">
    <property type="entry name" value="SMAD_FHA_dom_sf"/>
</dbReference>
<accession>A0A0K1PXQ7</accession>
<dbReference type="FunFam" id="3.40.50.300:FF:000006">
    <property type="entry name" value="DNA-binding transcriptional regulator NtrC"/>
    <property type="match status" value="1"/>
</dbReference>
<evidence type="ECO:0000256" key="1">
    <source>
        <dbReference type="ARBA" id="ARBA00022741"/>
    </source>
</evidence>
<dbReference type="Gene3D" id="3.40.50.300">
    <property type="entry name" value="P-loop containing nucleotide triphosphate hydrolases"/>
    <property type="match status" value="1"/>
</dbReference>
<dbReference type="CDD" id="cd00060">
    <property type="entry name" value="FHA"/>
    <property type="match status" value="1"/>
</dbReference>
<dbReference type="SUPFAM" id="SSF46689">
    <property type="entry name" value="Homeodomain-like"/>
    <property type="match status" value="1"/>
</dbReference>
<dbReference type="InterPro" id="IPR025943">
    <property type="entry name" value="Sigma_54_int_dom_ATP-bd_2"/>
</dbReference>